<sequence length="132" mass="14929">MVHVFPIGQILLVQIADIAKQREISGQGFCLLEVWIALSCNQHGDMFPSRLLKVNQFCFVIIVGTRKDVPEGIGRRKGIAIYLSLKQSVFGIMLATNMLTVVRARMIVEAVNILTVEWLMLSLTENWTRLEN</sequence>
<dbReference type="ExpressionAtlas" id="A0A5S9X234">
    <property type="expression patterns" value="differential"/>
</dbReference>
<protein>
    <submittedName>
        <fullName evidence="1">Uncharacterized protein</fullName>
    </submittedName>
</protein>
<gene>
    <name evidence="1" type="ORF">C24_LOCUS8962</name>
</gene>
<proteinExistence type="predicted"/>
<name>A0A5S9X234_ARATH</name>
<organism evidence="1 2">
    <name type="scientific">Arabidopsis thaliana</name>
    <name type="common">Mouse-ear cress</name>
    <dbReference type="NCBI Taxonomy" id="3702"/>
    <lineage>
        <taxon>Eukaryota</taxon>
        <taxon>Viridiplantae</taxon>
        <taxon>Streptophyta</taxon>
        <taxon>Embryophyta</taxon>
        <taxon>Tracheophyta</taxon>
        <taxon>Spermatophyta</taxon>
        <taxon>Magnoliopsida</taxon>
        <taxon>eudicotyledons</taxon>
        <taxon>Gunneridae</taxon>
        <taxon>Pentapetalae</taxon>
        <taxon>rosids</taxon>
        <taxon>malvids</taxon>
        <taxon>Brassicales</taxon>
        <taxon>Brassicaceae</taxon>
        <taxon>Camelineae</taxon>
        <taxon>Arabidopsis</taxon>
    </lineage>
</organism>
<reference evidence="1 2" key="1">
    <citation type="submission" date="2019-12" db="EMBL/GenBank/DDBJ databases">
        <authorList>
            <person name="Jiao W.-B."/>
            <person name="Schneeberger K."/>
        </authorList>
    </citation>
    <scope>NUCLEOTIDE SEQUENCE [LARGE SCALE GENOMIC DNA]</scope>
    <source>
        <strain evidence="2">cv. C24</strain>
    </source>
</reference>
<dbReference type="AlphaFoldDB" id="A0A5S9X234"/>
<evidence type="ECO:0000313" key="2">
    <source>
        <dbReference type="Proteomes" id="UP000434276"/>
    </source>
</evidence>
<evidence type="ECO:0000313" key="1">
    <source>
        <dbReference type="EMBL" id="CAA0372339.1"/>
    </source>
</evidence>
<dbReference type="Proteomes" id="UP000434276">
    <property type="component" value="Unassembled WGS sequence"/>
</dbReference>
<dbReference type="EMBL" id="CACSHJ010000088">
    <property type="protein sequence ID" value="CAA0372339.1"/>
    <property type="molecule type" value="Genomic_DNA"/>
</dbReference>
<accession>A0A5S9X234</accession>